<comment type="caution">
    <text evidence="1">The sequence shown here is derived from an EMBL/GenBank/DDBJ whole genome shotgun (WGS) entry which is preliminary data.</text>
</comment>
<evidence type="ECO:0000313" key="1">
    <source>
        <dbReference type="EMBL" id="PUU81236.1"/>
    </source>
</evidence>
<protein>
    <submittedName>
        <fullName evidence="1">Uncharacterized protein</fullName>
    </submittedName>
</protein>
<dbReference type="Proteomes" id="UP000244722">
    <property type="component" value="Unassembled WGS sequence"/>
</dbReference>
<evidence type="ECO:0000313" key="2">
    <source>
        <dbReference type="Proteomes" id="UP000244722"/>
    </source>
</evidence>
<gene>
    <name evidence="1" type="ORF">B9Z19DRAFT_1077658</name>
</gene>
<organism evidence="1 2">
    <name type="scientific">Tuber borchii</name>
    <name type="common">White truffle</name>
    <dbReference type="NCBI Taxonomy" id="42251"/>
    <lineage>
        <taxon>Eukaryota</taxon>
        <taxon>Fungi</taxon>
        <taxon>Dikarya</taxon>
        <taxon>Ascomycota</taxon>
        <taxon>Pezizomycotina</taxon>
        <taxon>Pezizomycetes</taxon>
        <taxon>Pezizales</taxon>
        <taxon>Tuberaceae</taxon>
        <taxon>Tuber</taxon>
    </lineage>
</organism>
<dbReference type="EMBL" id="NESQ01000048">
    <property type="protein sequence ID" value="PUU81236.1"/>
    <property type="molecule type" value="Genomic_DNA"/>
</dbReference>
<proteinExistence type="predicted"/>
<sequence>MSSGLVSESIREVDEKIFLNTLYFCLPTGAMHCPRLSLSSLFVPGLFYRNCPAVRTECWCKYRRVFPEEKGVGEGANERDCVSETSDEEIVISNRWGCSFLWVVVVCAVNKVYYPGNCYGSRIIITIALSSIQRSNVDF</sequence>
<name>A0A2T7A0I0_TUBBO</name>
<reference evidence="1 2" key="1">
    <citation type="submission" date="2017-04" db="EMBL/GenBank/DDBJ databases">
        <title>Draft genome sequence of Tuber borchii Vittad., a whitish edible truffle.</title>
        <authorList>
            <consortium name="DOE Joint Genome Institute"/>
            <person name="Murat C."/>
            <person name="Kuo A."/>
            <person name="Barry K.W."/>
            <person name="Clum A."/>
            <person name="Dockter R.B."/>
            <person name="Fauchery L."/>
            <person name="Iotti M."/>
            <person name="Kohler A."/>
            <person name="Labutti K."/>
            <person name="Lindquist E.A."/>
            <person name="Lipzen A."/>
            <person name="Ohm R.A."/>
            <person name="Wang M."/>
            <person name="Grigoriev I.V."/>
            <person name="Zambonelli A."/>
            <person name="Martin F.M."/>
        </authorList>
    </citation>
    <scope>NUCLEOTIDE SEQUENCE [LARGE SCALE GENOMIC DNA]</scope>
    <source>
        <strain evidence="1 2">Tbo3840</strain>
    </source>
</reference>
<dbReference type="AlphaFoldDB" id="A0A2T7A0I0"/>
<accession>A0A2T7A0I0</accession>
<keyword evidence="2" id="KW-1185">Reference proteome</keyword>